<reference evidence="1" key="1">
    <citation type="submission" date="2020-04" db="EMBL/GenBank/DDBJ databases">
        <authorList>
            <person name="Zhang T."/>
        </authorList>
    </citation>
    <scope>NUCLEOTIDE SEQUENCE</scope>
    <source>
        <strain evidence="1">HKST-UBA01</strain>
    </source>
</reference>
<dbReference type="Proteomes" id="UP000697710">
    <property type="component" value="Unassembled WGS sequence"/>
</dbReference>
<protein>
    <submittedName>
        <fullName evidence="1">Uncharacterized protein</fullName>
    </submittedName>
</protein>
<proteinExistence type="predicted"/>
<comment type="caution">
    <text evidence="1">The sequence shown here is derived from an EMBL/GenBank/DDBJ whole genome shotgun (WGS) entry which is preliminary data.</text>
</comment>
<name>A0A956LZ33_UNCEI</name>
<dbReference type="AlphaFoldDB" id="A0A956LZ33"/>
<sequence>MANVASGQPVALPVNRPFVFGDLPKRGARICRLAMIVIGGALAVPSPGGGARADDSALLEPDRLLDLSLTDLLDVRVISAAKKEQRL</sequence>
<gene>
    <name evidence="1" type="ORF">KC729_10755</name>
</gene>
<accession>A0A956LZ33</accession>
<evidence type="ECO:0000313" key="2">
    <source>
        <dbReference type="Proteomes" id="UP000697710"/>
    </source>
</evidence>
<organism evidence="1 2">
    <name type="scientific">Eiseniibacteriota bacterium</name>
    <dbReference type="NCBI Taxonomy" id="2212470"/>
    <lineage>
        <taxon>Bacteria</taxon>
        <taxon>Candidatus Eiseniibacteriota</taxon>
    </lineage>
</organism>
<reference evidence="1" key="2">
    <citation type="journal article" date="2021" name="Microbiome">
        <title>Successional dynamics and alternative stable states in a saline activated sludge microbial community over 9 years.</title>
        <authorList>
            <person name="Wang Y."/>
            <person name="Ye J."/>
            <person name="Ju F."/>
            <person name="Liu L."/>
            <person name="Boyd J.A."/>
            <person name="Deng Y."/>
            <person name="Parks D.H."/>
            <person name="Jiang X."/>
            <person name="Yin X."/>
            <person name="Woodcroft B.J."/>
            <person name="Tyson G.W."/>
            <person name="Hugenholtz P."/>
            <person name="Polz M.F."/>
            <person name="Zhang T."/>
        </authorList>
    </citation>
    <scope>NUCLEOTIDE SEQUENCE</scope>
    <source>
        <strain evidence="1">HKST-UBA01</strain>
    </source>
</reference>
<dbReference type="EMBL" id="JAGQHR010000312">
    <property type="protein sequence ID" value="MCA9728154.1"/>
    <property type="molecule type" value="Genomic_DNA"/>
</dbReference>
<feature type="non-terminal residue" evidence="1">
    <location>
        <position position="87"/>
    </location>
</feature>
<evidence type="ECO:0000313" key="1">
    <source>
        <dbReference type="EMBL" id="MCA9728154.1"/>
    </source>
</evidence>